<comment type="caution">
    <text evidence="2">The sequence shown here is derived from an EMBL/GenBank/DDBJ whole genome shotgun (WGS) entry which is preliminary data.</text>
</comment>
<reference evidence="3" key="1">
    <citation type="journal article" date="2019" name="Int. J. Syst. Evol. Microbiol.">
        <title>The Global Catalogue of Microorganisms (GCM) 10K type strain sequencing project: providing services to taxonomists for standard genome sequencing and annotation.</title>
        <authorList>
            <consortium name="The Broad Institute Genomics Platform"/>
            <consortium name="The Broad Institute Genome Sequencing Center for Infectious Disease"/>
            <person name="Wu L."/>
            <person name="Ma J."/>
        </authorList>
    </citation>
    <scope>NUCLEOTIDE SEQUENCE [LARGE SCALE GENOMIC DNA]</scope>
    <source>
        <strain evidence="3">KCTC 42087</strain>
    </source>
</reference>
<sequence length="198" mass="21601">MATFEDILKSAKLPEGSVPLCLRGDLQRRHEDLERELQDAQEADRQGSSLADGGKARKVAEEIQQIEREMREHTHPFAFRALPSREYRDLVAEHPPRKDDQMDALYGVNMHTFPHTLISKCCIDPPMTVEQVADLCDVLTDGQQMDLFLCPAQLNRERVDIPKSAAASAVLASTAPKSKRPAPGVSAGGGSSAGSLAG</sequence>
<evidence type="ECO:0000313" key="2">
    <source>
        <dbReference type="EMBL" id="MFC5744832.1"/>
    </source>
</evidence>
<organism evidence="2 3">
    <name type="scientific">Actinomadura rugatobispora</name>
    <dbReference type="NCBI Taxonomy" id="1994"/>
    <lineage>
        <taxon>Bacteria</taxon>
        <taxon>Bacillati</taxon>
        <taxon>Actinomycetota</taxon>
        <taxon>Actinomycetes</taxon>
        <taxon>Streptosporangiales</taxon>
        <taxon>Thermomonosporaceae</taxon>
        <taxon>Actinomadura</taxon>
    </lineage>
</organism>
<feature type="compositionally biased region" description="Gly residues" evidence="1">
    <location>
        <begin position="186"/>
        <end position="198"/>
    </location>
</feature>
<proteinExistence type="predicted"/>
<dbReference type="RefSeq" id="WP_378280338.1">
    <property type="nucleotide sequence ID" value="NZ_JBHSON010000004.1"/>
</dbReference>
<feature type="compositionally biased region" description="Basic and acidic residues" evidence="1">
    <location>
        <begin position="36"/>
        <end position="45"/>
    </location>
</feature>
<evidence type="ECO:0000256" key="1">
    <source>
        <dbReference type="SAM" id="MobiDB-lite"/>
    </source>
</evidence>
<gene>
    <name evidence="2" type="ORF">ACFPZN_04305</name>
</gene>
<evidence type="ECO:0000313" key="3">
    <source>
        <dbReference type="Proteomes" id="UP001596074"/>
    </source>
</evidence>
<dbReference type="EMBL" id="JBHSON010000004">
    <property type="protein sequence ID" value="MFC5744832.1"/>
    <property type="molecule type" value="Genomic_DNA"/>
</dbReference>
<name>A0ABW0ZQB5_9ACTN</name>
<keyword evidence="3" id="KW-1185">Reference proteome</keyword>
<accession>A0ABW0ZQB5</accession>
<feature type="region of interest" description="Disordered" evidence="1">
    <location>
        <begin position="36"/>
        <end position="58"/>
    </location>
</feature>
<feature type="region of interest" description="Disordered" evidence="1">
    <location>
        <begin position="170"/>
        <end position="198"/>
    </location>
</feature>
<protein>
    <submittedName>
        <fullName evidence="2">Uncharacterized protein</fullName>
    </submittedName>
</protein>
<dbReference type="Proteomes" id="UP001596074">
    <property type="component" value="Unassembled WGS sequence"/>
</dbReference>